<sequence>MKYLSFFLLIIITIVSCKNDSKVTDEISKIEMPVHIERFDKEFATATAADLKGLQANYPFMFSKSYPDAFWLDKIQDTIQQELSAAVLKTFSDTETIENEISYLFQHIKYYYPEFKAPRVVSTTSYVDYRNKVIVTDSIDIIALDTYLGPEHEFYLGVQEYIRSGFTKEQIVVDLANAYANYYILPTKNKTLLDEMISAGKRLYFKDVMIPFKTDAEKIEYTTAQLQWAETNEAYIWQYFVERELLFSTDSKLPSRFINAAPFSKFYLAEIDNESPGRIGEYIGWQIVKAYMEHNTEVSFKDMFNMSAEDIFNHSKFKPKK</sequence>
<dbReference type="EMBL" id="JAUSUU010000002">
    <property type="protein sequence ID" value="MDQ0334355.1"/>
    <property type="molecule type" value="Genomic_DNA"/>
</dbReference>
<gene>
    <name evidence="1" type="ORF">J2Z56_000116</name>
    <name evidence="2" type="ORF">J2Z57_000782</name>
</gene>
<evidence type="ECO:0000313" key="1">
    <source>
        <dbReference type="EMBL" id="MBP1838220.1"/>
    </source>
</evidence>
<reference evidence="1" key="1">
    <citation type="submission" date="2021-03" db="EMBL/GenBank/DDBJ databases">
        <title>Genomic Encyclopedia of Type Strains, Phase IV (KMG-IV): sequencing the most valuable type-strain genomes for metagenomic binning, comparative biology and taxonomic classification.</title>
        <authorList>
            <person name="Goeker M."/>
        </authorList>
    </citation>
    <scope>NUCLEOTIDE SEQUENCE</scope>
    <source>
        <strain evidence="1">DSM 15523</strain>
        <strain evidence="2 4">DSM 16476</strain>
    </source>
</reference>
<dbReference type="AlphaFoldDB" id="A0A9X1CAI4"/>
<dbReference type="RefSeq" id="WP_057781080.1">
    <property type="nucleotide sequence ID" value="NZ_JAGGJQ010000001.1"/>
</dbReference>
<accession>A0A9X1CAI4</accession>
<dbReference type="PROSITE" id="PS51257">
    <property type="entry name" value="PROKAR_LIPOPROTEIN"/>
    <property type="match status" value="1"/>
</dbReference>
<evidence type="ECO:0000313" key="3">
    <source>
        <dbReference type="Proteomes" id="UP001138672"/>
    </source>
</evidence>
<dbReference type="InterPro" id="IPR019853">
    <property type="entry name" value="GldB-like"/>
</dbReference>
<evidence type="ECO:0000313" key="4">
    <source>
        <dbReference type="Proteomes" id="UP001231587"/>
    </source>
</evidence>
<dbReference type="Pfam" id="PF25594">
    <property type="entry name" value="GldB_lipo"/>
    <property type="match status" value="1"/>
</dbReference>
<keyword evidence="4" id="KW-1185">Reference proteome</keyword>
<dbReference type="EMBL" id="JAGGJQ010000001">
    <property type="protein sequence ID" value="MBP1838220.1"/>
    <property type="molecule type" value="Genomic_DNA"/>
</dbReference>
<dbReference type="NCBIfam" id="TIGR03514">
    <property type="entry name" value="GldB_lipo"/>
    <property type="match status" value="1"/>
</dbReference>
<protein>
    <submittedName>
        <fullName evidence="1">Gliding motility-associated lipoprotein GldB</fullName>
    </submittedName>
</protein>
<evidence type="ECO:0000313" key="2">
    <source>
        <dbReference type="EMBL" id="MDQ0334355.1"/>
    </source>
</evidence>
<name>A0A9X1CAI4_9FLAO</name>
<proteinExistence type="predicted"/>
<organism evidence="1 3">
    <name type="scientific">Formosa algae</name>
    <dbReference type="NCBI Taxonomy" id="225843"/>
    <lineage>
        <taxon>Bacteria</taxon>
        <taxon>Pseudomonadati</taxon>
        <taxon>Bacteroidota</taxon>
        <taxon>Flavobacteriia</taxon>
        <taxon>Flavobacteriales</taxon>
        <taxon>Flavobacteriaceae</taxon>
        <taxon>Formosa</taxon>
    </lineage>
</organism>
<dbReference type="OrthoDB" id="976022at2"/>
<comment type="caution">
    <text evidence="1">The sequence shown here is derived from an EMBL/GenBank/DDBJ whole genome shotgun (WGS) entry which is preliminary data.</text>
</comment>
<keyword evidence="1" id="KW-0449">Lipoprotein</keyword>
<dbReference type="Proteomes" id="UP001138672">
    <property type="component" value="Unassembled WGS sequence"/>
</dbReference>
<dbReference type="Proteomes" id="UP001231587">
    <property type="component" value="Unassembled WGS sequence"/>
</dbReference>